<name>A0AAE1S7B3_9SOLA</name>
<evidence type="ECO:0000313" key="2">
    <source>
        <dbReference type="EMBL" id="KAK4364187.1"/>
    </source>
</evidence>
<gene>
    <name evidence="2" type="ORF">RND71_015545</name>
</gene>
<feature type="compositionally biased region" description="Basic and acidic residues" evidence="1">
    <location>
        <begin position="103"/>
        <end position="115"/>
    </location>
</feature>
<reference evidence="2" key="1">
    <citation type="submission" date="2023-12" db="EMBL/GenBank/DDBJ databases">
        <title>Genome assembly of Anisodus tanguticus.</title>
        <authorList>
            <person name="Wang Y.-J."/>
        </authorList>
    </citation>
    <scope>NUCLEOTIDE SEQUENCE</scope>
    <source>
        <strain evidence="2">KB-2021</strain>
        <tissue evidence="2">Leaf</tissue>
    </source>
</reference>
<dbReference type="AlphaFoldDB" id="A0AAE1S7B3"/>
<keyword evidence="3" id="KW-1185">Reference proteome</keyword>
<feature type="compositionally biased region" description="Basic residues" evidence="1">
    <location>
        <begin position="93"/>
        <end position="102"/>
    </location>
</feature>
<evidence type="ECO:0000256" key="1">
    <source>
        <dbReference type="SAM" id="MobiDB-lite"/>
    </source>
</evidence>
<accession>A0AAE1S7B3</accession>
<comment type="caution">
    <text evidence="2">The sequence shown here is derived from an EMBL/GenBank/DDBJ whole genome shotgun (WGS) entry which is preliminary data.</text>
</comment>
<dbReference type="EMBL" id="JAVYJV010000008">
    <property type="protein sequence ID" value="KAK4364187.1"/>
    <property type="molecule type" value="Genomic_DNA"/>
</dbReference>
<proteinExistence type="predicted"/>
<dbReference type="PANTHER" id="PTHR37728">
    <property type="entry name" value="BNAA04G26730D PROTEIN"/>
    <property type="match status" value="1"/>
</dbReference>
<dbReference type="Proteomes" id="UP001291623">
    <property type="component" value="Unassembled WGS sequence"/>
</dbReference>
<sequence length="190" mass="21412">MWAAPPLKQWSPCIPYTQFTTTNIPATMCLPISFPVPFTTTKRAADGLSTCVLRKFQLYSQLKNLNLDNNSTTNVGNLVAAVKSGSVMEQNTKKTRGKHRQQGAKEEVVEEEKQGDSKKLSGFDVLHALEKATAQKMKKKRNGRDSNKNVGALSIIKEDWGSRLDELEKKNVKSLWIQLLLEHNCQVIYY</sequence>
<evidence type="ECO:0000313" key="3">
    <source>
        <dbReference type="Proteomes" id="UP001291623"/>
    </source>
</evidence>
<organism evidence="2 3">
    <name type="scientific">Anisodus tanguticus</name>
    <dbReference type="NCBI Taxonomy" id="243964"/>
    <lineage>
        <taxon>Eukaryota</taxon>
        <taxon>Viridiplantae</taxon>
        <taxon>Streptophyta</taxon>
        <taxon>Embryophyta</taxon>
        <taxon>Tracheophyta</taxon>
        <taxon>Spermatophyta</taxon>
        <taxon>Magnoliopsida</taxon>
        <taxon>eudicotyledons</taxon>
        <taxon>Gunneridae</taxon>
        <taxon>Pentapetalae</taxon>
        <taxon>asterids</taxon>
        <taxon>lamiids</taxon>
        <taxon>Solanales</taxon>
        <taxon>Solanaceae</taxon>
        <taxon>Solanoideae</taxon>
        <taxon>Hyoscyameae</taxon>
        <taxon>Anisodus</taxon>
    </lineage>
</organism>
<feature type="region of interest" description="Disordered" evidence="1">
    <location>
        <begin position="89"/>
        <end position="115"/>
    </location>
</feature>
<protein>
    <submittedName>
        <fullName evidence="2">Uncharacterized protein</fullName>
    </submittedName>
</protein>
<dbReference type="PANTHER" id="PTHR37728:SF1">
    <property type="entry name" value="OS06G0132300 PROTEIN"/>
    <property type="match status" value="1"/>
</dbReference>